<dbReference type="RefSeq" id="WP_028731948.1">
    <property type="nucleotide sequence ID" value="NZ_CP050085.1"/>
</dbReference>
<dbReference type="AlphaFoldDB" id="A0A1B8RI50"/>
<name>A0A1B8RI50_RHILT</name>
<reference evidence="1" key="2">
    <citation type="journal article" date="2016" name="Front. Microbiol.">
        <title>The Regulatory Protein RosR Affects Rhizobium leguminosarum bv. trifolii Protein Profiles, Cell Surface Properties, and Symbiosis with Clover.</title>
        <authorList>
            <person name="Rachwal K."/>
            <person name="Boguszewska A."/>
            <person name="Kopcinska J."/>
            <person name="Karas M."/>
            <person name="Tchorzewski M."/>
            <person name="Janczarek M."/>
        </authorList>
    </citation>
    <scope>NUCLEOTIDE SEQUENCE</scope>
    <source>
        <strain evidence="1">Rt24.2</strain>
    </source>
</reference>
<reference evidence="1" key="1">
    <citation type="journal article" date="2015" name="BMC Genomics">
        <title>Transcriptome profiling of a Rhizobium leguminosarum bv. trifolii rosR mutant reveals the role of the transcriptional regulator RosR in motility, synthesis of cell-surface components, and other cellular processes.</title>
        <authorList>
            <person name="Rachwal K."/>
            <person name="Matczynska E."/>
            <person name="Janczarek M."/>
        </authorList>
    </citation>
    <scope>NUCLEOTIDE SEQUENCE</scope>
    <source>
        <strain evidence="1">Rt24.2</strain>
    </source>
</reference>
<accession>A0A1B8RI50</accession>
<dbReference type="GeneID" id="61423863"/>
<dbReference type="InterPro" id="IPR021647">
    <property type="entry name" value="CusF_Ec"/>
</dbReference>
<protein>
    <submittedName>
        <fullName evidence="1">Signal peptide protein</fullName>
    </submittedName>
</protein>
<dbReference type="Pfam" id="PF11604">
    <property type="entry name" value="CusF_Ec"/>
    <property type="match status" value="1"/>
</dbReference>
<organism evidence="1">
    <name type="scientific">Rhizobium leguminosarum bv. trifolii</name>
    <dbReference type="NCBI Taxonomy" id="386"/>
    <lineage>
        <taxon>Bacteria</taxon>
        <taxon>Pseudomonadati</taxon>
        <taxon>Pseudomonadota</taxon>
        <taxon>Alphaproteobacteria</taxon>
        <taxon>Hyphomicrobiales</taxon>
        <taxon>Rhizobiaceae</taxon>
        <taxon>Rhizobium/Agrobacterium group</taxon>
        <taxon>Rhizobium</taxon>
    </lineage>
</organism>
<proteinExistence type="predicted"/>
<dbReference type="Gene3D" id="2.40.50.320">
    <property type="entry name" value="Copper binding periplasmic protein CusF"/>
    <property type="match status" value="1"/>
</dbReference>
<dbReference type="EMBL" id="KX486415">
    <property type="protein sequence ID" value="AOO88779.1"/>
    <property type="molecule type" value="Genomic_DNA"/>
</dbReference>
<evidence type="ECO:0000313" key="1">
    <source>
        <dbReference type="EMBL" id="AOO88779.1"/>
    </source>
</evidence>
<sequence>MKTAMIKIGLATLLCTSAAFGAFAEEFTKGVVNKVDTKAKKVTIKHEDLKNLDMPAMTMVFRVEDPALIEKLKEGANVEFVAERVNGKLTVTNVK</sequence>
<dbReference type="InterPro" id="IPR042230">
    <property type="entry name" value="CusF_sf"/>
</dbReference>